<evidence type="ECO:0000313" key="11">
    <source>
        <dbReference type="EMBL" id="ATG25627.1"/>
    </source>
</evidence>
<evidence type="ECO:0000256" key="5">
    <source>
        <dbReference type="ARBA" id="ARBA00022692"/>
    </source>
</evidence>
<keyword evidence="5 10" id="KW-0812">Transmembrane</keyword>
<feature type="region of interest" description="Disordered" evidence="9">
    <location>
        <begin position="1994"/>
        <end position="2077"/>
    </location>
</feature>
<evidence type="ECO:0000256" key="4">
    <source>
        <dbReference type="ARBA" id="ARBA00016640"/>
    </source>
</evidence>
<feature type="transmembrane region" description="Helical" evidence="10">
    <location>
        <begin position="145"/>
        <end position="165"/>
    </location>
</feature>
<feature type="transmembrane region" description="Helical" evidence="10">
    <location>
        <begin position="73"/>
        <end position="94"/>
    </location>
</feature>
<feature type="transmembrane region" description="Helical" evidence="10">
    <location>
        <begin position="271"/>
        <end position="292"/>
    </location>
</feature>
<evidence type="ECO:0000256" key="2">
    <source>
        <dbReference type="ARBA" id="ARBA00009956"/>
    </source>
</evidence>
<dbReference type="GO" id="GO:0042170">
    <property type="term" value="C:plastid membrane"/>
    <property type="evidence" value="ECO:0007669"/>
    <property type="project" value="UniProtKB-SubCell"/>
</dbReference>
<dbReference type="GO" id="GO:0015031">
    <property type="term" value="P:protein transport"/>
    <property type="evidence" value="ECO:0007669"/>
    <property type="project" value="UniProtKB-KW"/>
</dbReference>
<dbReference type="GeneID" id="34727916"/>
<feature type="compositionally biased region" description="Basic residues" evidence="9">
    <location>
        <begin position="720"/>
        <end position="741"/>
    </location>
</feature>
<dbReference type="PANTHER" id="PTHR23159:SF31">
    <property type="entry name" value="CENTROSOME-ASSOCIATED PROTEIN CEP250 ISOFORM X1"/>
    <property type="match status" value="1"/>
</dbReference>
<evidence type="ECO:0000256" key="1">
    <source>
        <dbReference type="ARBA" id="ARBA00004446"/>
    </source>
</evidence>
<keyword evidence="10" id="KW-0472">Membrane</keyword>
<proteinExistence type="inferred from homology"/>
<feature type="compositionally biased region" description="Basic and acidic residues" evidence="9">
    <location>
        <begin position="1592"/>
        <end position="1602"/>
    </location>
</feature>
<feature type="region of interest" description="Disordered" evidence="9">
    <location>
        <begin position="717"/>
        <end position="757"/>
    </location>
</feature>
<comment type="similarity">
    <text evidence="2">Belongs to the TIC214 family.</text>
</comment>
<dbReference type="InterPro" id="IPR008896">
    <property type="entry name" value="TIC214"/>
</dbReference>
<feature type="compositionally biased region" description="Basic and acidic residues" evidence="9">
    <location>
        <begin position="563"/>
        <end position="699"/>
    </location>
</feature>
<feature type="compositionally biased region" description="Polar residues" evidence="9">
    <location>
        <begin position="2033"/>
        <end position="2042"/>
    </location>
</feature>
<protein>
    <recommendedName>
        <fullName evidence="4">Protein TIC 214</fullName>
    </recommendedName>
    <alternativeName>
        <fullName evidence="8">Translocon at the inner envelope membrane of chloroplasts 214</fullName>
    </alternativeName>
</protein>
<accession>A0A291F0I3</accession>
<feature type="compositionally biased region" description="Polar residues" evidence="9">
    <location>
        <begin position="2003"/>
        <end position="2023"/>
    </location>
</feature>
<feature type="region of interest" description="Disordered" evidence="9">
    <location>
        <begin position="1583"/>
        <end position="1602"/>
    </location>
</feature>
<evidence type="ECO:0000313" key="12">
    <source>
        <dbReference type="EMBL" id="ATG25644.1"/>
    </source>
</evidence>
<feature type="compositionally biased region" description="Basic and acidic residues" evidence="9">
    <location>
        <begin position="530"/>
        <end position="540"/>
    </location>
</feature>
<dbReference type="RefSeq" id="YP_009435642.1">
    <property type="nucleotide sequence ID" value="NC_036080.1"/>
</dbReference>
<evidence type="ECO:0000256" key="8">
    <source>
        <dbReference type="ARBA" id="ARBA00029978"/>
    </source>
</evidence>
<comment type="subunit">
    <text evidence="3">Part of the Tic complex.</text>
</comment>
<reference evidence="12" key="2">
    <citation type="submission" date="2017-08" db="EMBL/GenBank/DDBJ databases">
        <authorList>
            <person name="Knox E.B."/>
        </authorList>
    </citation>
    <scope>NUCLEOTIDE SEQUENCE</scope>
</reference>
<feature type="transmembrane region" description="Helical" evidence="10">
    <location>
        <begin position="106"/>
        <end position="125"/>
    </location>
</feature>
<keyword evidence="6" id="KW-0653">Protein transport</keyword>
<dbReference type="Pfam" id="PF05758">
    <property type="entry name" value="Ycf1"/>
    <property type="match status" value="3"/>
</dbReference>
<keyword evidence="12" id="KW-0934">Plastid</keyword>
<gene>
    <name evidence="12" type="primary">ycf1</name>
    <name evidence="11" type="ORF">Lo_spi1Pt1071</name>
    <name evidence="12" type="ORF">Lo_spi1Pt1341</name>
</gene>
<sequence length="2351" mass="279003">MLVQSFVSLCMKITNSAVGVGLYYGLLTTFAIRPAYLFLFVEEPEQKAAAITGLIMGQLVRFMSIYNRTWHRLLWAPHTVTVLLLPYLFLYFIMDNWDATFTPFTRSNFLIFLNTFICQLANQILLPSTLARLVNVYMFRCNNKMLFVTSSCIGWLIGQICFLLFTKRLFDWIRIYLLSSSKKELVSALDKYTYKYLGAKVQVRFAYFQYRVSEFNKYMKSEWTKYKKKVYQYLLRSLGEEFEFLMRTFQWIVSEIQYLLLINLRRNTGRFVTIFVFVTCAYYLGRIPFFLFPHPLTIAQAPKLIPFWEVNQIRDAETFWKDADDEKKMDADEEKNEEIGRKKVPVTKKFRKKAWGSDLYEKKNQKSSRSLNPDGGFAPNFSPFGWTRPGRYIGTEHFFAAVRKEASQYFFDTCRSDGKTRISFTDPPSFSSFKELTKGMISSSTVERLSFDKLDQDWLDKNKQRQNNLNNEFIKRIQALDTGFLFLDILDKRTRVCIEKMNETCLCLPKRYDPLLNGPSRGRSKKLPKRLADPKEEAKRKKEAKKKKKEEEKKKKEAKKKKKEEEKKKKEEAKKKKEEAKKKTSEEEEKKTSEEEEKKTSEEEEKKTSEEEEKKTSEEEEKKTSEEEEKKTSEEEEKKTSEEEEKKTSEEKAPKSKEQEKEEEKKTSEEKAPKSKEQEKKEEEERQRKEEEERRREAEKRALLQLHEFHQKVYNAIKSAKSRGRKKNAMQSRKSRGRKKNAMQSRERIDDEPTESQLQQILARNQIHETLLPGCMYESPTYEERMFAILKSKTRKLRAKGKFSYNPLAKFFSKPSGSIFWNQKKRKKKKTYLRFLRAVRKPIRKPVLRWGYILFRQVLFEWGAPFVVDRHKDGDDECFDIHSGRFKYDIILPEDSERALIEELDAKRALIKELDAKKQDIDPEIAKAINRKVVRNFSKSGGDPSSIAFEKSLTHSHAGSYGVDIDGKAQPVMDEWRATLRMTRNQFWWQDHVKGVATTLKRKSGSVRRKFEMFPHSPLFLGFARSRLSRSFRAFRPLVLKMKNLIARFGIKKGDLFTLKGPKKEPTKRKTKRKIDEKKSKALKEGKKLNKKRNKAINLLEERFRMEGMDSWDELYYGLGVRAIILLCHSYLRKYIVLPLAIIAKNIGRILFLQEPEWDEDRKDLENEIHLLCSDDGLPIGEISIKNLPAEWWEYGFQIKILFPLELKPWHTADERQSLDSGFLRAFWGLADHPWGNMRSDPSLSIFVGPLWKEIKTKWKSLIGDKLKASALRLIRSVFNPKRKQDFVRVLGNLKESIKRLQERIKRRQEPIKRLLQSLLLKKKNTRLKGIEVDESSETQKEKDSIISNEIINESFSQIRSIASPNSEEEIQNLINRTSTIKNQIERITKEKNKLTPGLNNSPNNKKQNNNVKNLWKIFKRRTVRLISKWNYFQKICIEKIYKIYLDIFLYIIKIPRINFTKKFVEKDISNTETNQKRIPQIVPKFASLPNLSSLSQAYVFYKLSQTLVSDKLRSVLQYRGTSFFLKTAIKDSFERQGIFHSELKHKKLRNFGTNPWKNWLRGQSQYNLSKVHWEQIGALNRRHTPQNNDLNKGDSKDPLKKHDDSEVYSLVRNQKTKFQKNYKYDLLAYKYISSETKKDSSISKLPLPVNKSQEIDLFDIPEKVFFKTYFKDYSTALLEQNFLDKLYQESTYLYNFLDKTYTDRDYEKYDYYVWDTRSMFSKDYLLERLEYYERRFYNQIFFRPYIDDKKLAYYYLDKIPILGNQITRYFNAIEYRRAYLNEVYVDKSWLDKYRDKVYMSLKTMRKKQSERKYLDFEWTIFHKYLVDFDLVNFNLETGKKLDPNHIETKTSKRIETKTSKRIETKTSKRIETKTSKRIETENSERMQWPIIEYENLEIKKTKRRGLIYQILPKGLLAPEIEKDPKIKEHKKSFFNWMGMNEEILKANSNEEDSNQEDWFFPEFMVRKKKYQSEPWLRPTKLLLLNLKVKEEEEEEEEEENLSQGKATVSQGKESQGKATVSQGKERKEEENLSQGKATVSQGKERKGKATVSQGKERKGKATVSQGKERKGKANVSQNIEDIQEVIREDYEKGFSQKNTQYRSDSSRSVNFESLVWKALGYSLHLPAKTRDEMLDGMVNLQMVVKTKEPLPQKRRIFTYLQTGDVPPKALLYHYSEDATTFSWTEWGLLLTFQPLLTSSIKNLEEFLMYQAIRISLVQKSKQQTNQRYGKQKDVDKDHFDLLVPEMILSSRRRRELRILNSLNFNFKNRNGVDRNPVFCQENNIKSWGQFLDESKHLDREKNELIKLKFFLWPNFRLEDLACMNRYWFDTNNGSRFSMLRIYMYPRFKIR</sequence>
<evidence type="ECO:0000256" key="6">
    <source>
        <dbReference type="ARBA" id="ARBA00022927"/>
    </source>
</evidence>
<keyword evidence="6" id="KW-0813">Transport</keyword>
<dbReference type="EMBL" id="MF770613">
    <property type="protein sequence ID" value="ATG25627.1"/>
    <property type="molecule type" value="Genomic_DNA"/>
</dbReference>
<feature type="transmembrane region" description="Helical" evidence="10">
    <location>
        <begin position="20"/>
        <end position="41"/>
    </location>
</feature>
<feature type="region of interest" description="Disordered" evidence="9">
    <location>
        <begin position="510"/>
        <end position="699"/>
    </location>
</feature>
<evidence type="ECO:0000256" key="3">
    <source>
        <dbReference type="ARBA" id="ARBA00011510"/>
    </source>
</evidence>
<name>A0A291F0I3_9ASTR</name>
<dbReference type="RefSeq" id="YP_009435625.1">
    <property type="nucleotide sequence ID" value="NC_036080.1"/>
</dbReference>
<keyword evidence="7 10" id="KW-1133">Transmembrane helix</keyword>
<evidence type="ECO:0000256" key="9">
    <source>
        <dbReference type="SAM" id="MobiDB-lite"/>
    </source>
</evidence>
<comment type="subcellular location">
    <subcellularLocation>
        <location evidence="1">Plastid membrane</location>
        <topology evidence="1">Multi-pass membrane protein</topology>
    </subcellularLocation>
</comment>
<evidence type="ECO:0000256" key="7">
    <source>
        <dbReference type="ARBA" id="ARBA00022989"/>
    </source>
</evidence>
<organism evidence="12">
    <name type="scientific">Lobelia spicata</name>
    <dbReference type="NCBI Taxonomy" id="1441989"/>
    <lineage>
        <taxon>Eukaryota</taxon>
        <taxon>Viridiplantae</taxon>
        <taxon>Streptophyta</taxon>
        <taxon>Embryophyta</taxon>
        <taxon>Tracheophyta</taxon>
        <taxon>Spermatophyta</taxon>
        <taxon>Magnoliopsida</taxon>
        <taxon>eudicotyledons</taxon>
        <taxon>Gunneridae</taxon>
        <taxon>Pentapetalae</taxon>
        <taxon>asterids</taxon>
        <taxon>campanulids</taxon>
        <taxon>Asterales</taxon>
        <taxon>Campanulaceae</taxon>
        <taxon>Lobelia</taxon>
    </lineage>
</organism>
<dbReference type="PANTHER" id="PTHR23159">
    <property type="entry name" value="CENTROSOMAL PROTEIN 2"/>
    <property type="match status" value="1"/>
</dbReference>
<evidence type="ECO:0000256" key="10">
    <source>
        <dbReference type="SAM" id="Phobius"/>
    </source>
</evidence>
<reference evidence="12" key="1">
    <citation type="journal article" date="2014" name="Proc. Natl. Acad. Sci. U.S.A.">
        <title>The dynamic history of plastid genomes in the Campanulaceae sensu lato is unique among angiosperms.</title>
        <authorList>
            <person name="Knox E.B."/>
        </authorList>
    </citation>
    <scope>NUCLEOTIDE SEQUENCE</scope>
</reference>
<dbReference type="GeneID" id="34727898"/>
<geneLocation type="plastid" evidence="12"/>
<dbReference type="EMBL" id="MF770613">
    <property type="protein sequence ID" value="ATG25644.1"/>
    <property type="molecule type" value="Genomic_DNA"/>
</dbReference>